<geneLocation type="plasmid" evidence="6 8">
    <name>13</name>
</geneLocation>
<dbReference type="PATRIC" id="fig|45056.6.peg.1730"/>
<keyword evidence="2 4" id="KW-0547">Nucleotide-binding</keyword>
<keyword evidence="1 4" id="KW-0436">Ligase</keyword>
<evidence type="ECO:0000256" key="3">
    <source>
        <dbReference type="ARBA" id="ARBA00022840"/>
    </source>
</evidence>
<evidence type="ECO:0000256" key="1">
    <source>
        <dbReference type="ARBA" id="ARBA00022598"/>
    </source>
</evidence>
<keyword evidence="3 4" id="KW-0067">ATP-binding</keyword>
<comment type="function">
    <text evidence="4">ATP-dependent carboxylate-amine ligase which exhibits weak glutamate--cysteine ligase activity.</text>
</comment>
<dbReference type="NCBIfam" id="NF010040">
    <property type="entry name" value="PRK13516.1"/>
    <property type="match status" value="1"/>
</dbReference>
<dbReference type="GO" id="GO:0005524">
    <property type="term" value="F:ATP binding"/>
    <property type="evidence" value="ECO:0007669"/>
    <property type="project" value="UniProtKB-KW"/>
</dbReference>
<dbReference type="AlphaFoldDB" id="A0A0W0R1N1"/>
<protein>
    <recommendedName>
        <fullName evidence="4">Putative glutamate--cysteine ligase 2</fullName>
        <ecNumber evidence="4">6.3.2.2</ecNumber>
    </recommendedName>
    <alternativeName>
        <fullName evidence="4">Gamma-glutamylcysteine synthetase 2</fullName>
        <shortName evidence="4">GCS 2</shortName>
        <shortName evidence="4">Gamma-GCS 2</shortName>
    </alternativeName>
</protein>
<evidence type="ECO:0000313" key="8">
    <source>
        <dbReference type="Proteomes" id="UP000281170"/>
    </source>
</evidence>
<dbReference type="EMBL" id="LR134422">
    <property type="protein sequence ID" value="VEH85322.1"/>
    <property type="molecule type" value="Genomic_DNA"/>
</dbReference>
<dbReference type="GO" id="GO:0042398">
    <property type="term" value="P:modified amino acid biosynthetic process"/>
    <property type="evidence" value="ECO:0007669"/>
    <property type="project" value="InterPro"/>
</dbReference>
<dbReference type="PANTHER" id="PTHR36510:SF1">
    <property type="entry name" value="GLUTAMATE--CYSTEINE LIGASE 2-RELATED"/>
    <property type="match status" value="1"/>
</dbReference>
<proteinExistence type="inferred from homology"/>
<evidence type="ECO:0000313" key="7">
    <source>
        <dbReference type="Proteomes" id="UP000054859"/>
    </source>
</evidence>
<comment type="catalytic activity">
    <reaction evidence="4">
        <text>L-cysteine + L-glutamate + ATP = gamma-L-glutamyl-L-cysteine + ADP + phosphate + H(+)</text>
        <dbReference type="Rhea" id="RHEA:13285"/>
        <dbReference type="ChEBI" id="CHEBI:15378"/>
        <dbReference type="ChEBI" id="CHEBI:29985"/>
        <dbReference type="ChEBI" id="CHEBI:30616"/>
        <dbReference type="ChEBI" id="CHEBI:35235"/>
        <dbReference type="ChEBI" id="CHEBI:43474"/>
        <dbReference type="ChEBI" id="CHEBI:58173"/>
        <dbReference type="ChEBI" id="CHEBI:456216"/>
        <dbReference type="EC" id="6.3.2.2"/>
    </reaction>
</comment>
<reference evidence="5 7" key="1">
    <citation type="submission" date="2015-11" db="EMBL/GenBank/DDBJ databases">
        <title>Identification of large and diverse effector repertoires of 38 Legionella species.</title>
        <authorList>
            <person name="Burstein D."/>
            <person name="Amaro F."/>
            <person name="Zusman T."/>
            <person name="Lifshitz Z."/>
            <person name="Cohen O."/>
            <person name="Gilbert J.A."/>
            <person name="Pupko T."/>
            <person name="Shuman H.A."/>
            <person name="Segal G."/>
        </authorList>
    </citation>
    <scope>NUCLEOTIDE SEQUENCE [LARGE SCALE GENOMIC DNA]</scope>
    <source>
        <strain evidence="5 7">1762-AUS-E</strain>
    </source>
</reference>
<dbReference type="HAMAP" id="MF_01609">
    <property type="entry name" value="Glu_cys_ligase_2"/>
    <property type="match status" value="1"/>
</dbReference>
<sequence length="380" mass="43913">MKNLSFKRSLPASIGIELEFQLIDKQSCKLASGSKHLIRKIGENGYQDRITPEITQSMIELNSSIHQHPASLYKELLELQNYLLQLAADTDIAFCGGGTHPFQEWTLQKIFPTRRYKRLAHKFRYLTRRATVFGLHVHIGCETPANAIYLTHILARYVPQLIALSASSPFYQGIDSGFYSSRSTVFGAFPTSGVIPLLTNWEDFSRYFYRMKKWGVIESMKDIYWDIRPKPEFGTVEVRVCDTPLTLERAVNIAAFVQALAVYLWAERPIPISQEVYFLYNYNRFQASRYGFSGHFLNAYSNQETEISEDILNTITALEKYAVQLNTTPFLQKLYEEVAHNVSDVHLLREIYKKHHSFAKVVEEQCSYWLCSSRDKNEKP</sequence>
<keyword evidence="7" id="KW-1185">Reference proteome</keyword>
<evidence type="ECO:0000313" key="6">
    <source>
        <dbReference type="EMBL" id="VEH85322.1"/>
    </source>
</evidence>
<dbReference type="Proteomes" id="UP000054859">
    <property type="component" value="Unassembled WGS sequence"/>
</dbReference>
<name>A0A0W0R1N1_9GAMM</name>
<dbReference type="Pfam" id="PF04107">
    <property type="entry name" value="GCS2"/>
    <property type="match status" value="1"/>
</dbReference>
<dbReference type="NCBIfam" id="TIGR02050">
    <property type="entry name" value="gshA_cyan_rel"/>
    <property type="match status" value="1"/>
</dbReference>
<dbReference type="InterPro" id="IPR006336">
    <property type="entry name" value="GCS2"/>
</dbReference>
<dbReference type="InterPro" id="IPR050141">
    <property type="entry name" value="GCL_type2/YbdK_subfam"/>
</dbReference>
<evidence type="ECO:0000256" key="2">
    <source>
        <dbReference type="ARBA" id="ARBA00022741"/>
    </source>
</evidence>
<reference evidence="6 8" key="2">
    <citation type="submission" date="2018-12" db="EMBL/GenBank/DDBJ databases">
        <authorList>
            <consortium name="Pathogen Informatics"/>
        </authorList>
    </citation>
    <scope>NUCLEOTIDE SEQUENCE [LARGE SCALE GENOMIC DNA]</scope>
    <source>
        <strain evidence="6 8">NCTC12735</strain>
        <plasmid evidence="8">13</plasmid>
    </source>
</reference>
<dbReference type="Proteomes" id="UP000281170">
    <property type="component" value="Plasmid 13"/>
</dbReference>
<dbReference type="STRING" id="45056.Lade_1678"/>
<evidence type="ECO:0000313" key="5">
    <source>
        <dbReference type="EMBL" id="KTC64998.1"/>
    </source>
</evidence>
<dbReference type="EC" id="6.3.2.2" evidence="4"/>
<accession>A0A0W0R1N1</accession>
<dbReference type="PANTHER" id="PTHR36510">
    <property type="entry name" value="GLUTAMATE--CYSTEINE LIGASE 2-RELATED"/>
    <property type="match status" value="1"/>
</dbReference>
<dbReference type="RefSeq" id="WP_058462753.1">
    <property type="nucleotide sequence ID" value="NZ_CAAAHS010000013.1"/>
</dbReference>
<dbReference type="Gene3D" id="3.30.590.20">
    <property type="match status" value="1"/>
</dbReference>
<dbReference type="SUPFAM" id="SSF55931">
    <property type="entry name" value="Glutamine synthetase/guanido kinase"/>
    <property type="match status" value="1"/>
</dbReference>
<dbReference type="EMBL" id="LNKA01000011">
    <property type="protein sequence ID" value="KTC64998.1"/>
    <property type="molecule type" value="Genomic_DNA"/>
</dbReference>
<gene>
    <name evidence="6" type="primary">ybdK_1</name>
    <name evidence="5" type="ORF">Lade_1678</name>
    <name evidence="6" type="ORF">NCTC12735_00949</name>
</gene>
<dbReference type="GO" id="GO:0004357">
    <property type="term" value="F:glutamate-cysteine ligase activity"/>
    <property type="evidence" value="ECO:0007669"/>
    <property type="project" value="UniProtKB-EC"/>
</dbReference>
<evidence type="ECO:0000256" key="4">
    <source>
        <dbReference type="HAMAP-Rule" id="MF_01609"/>
    </source>
</evidence>
<comment type="similarity">
    <text evidence="4">Belongs to the glutamate--cysteine ligase type 2 family. YbdK subfamily.</text>
</comment>
<organism evidence="5 7">
    <name type="scientific">Legionella adelaidensis</name>
    <dbReference type="NCBI Taxonomy" id="45056"/>
    <lineage>
        <taxon>Bacteria</taxon>
        <taxon>Pseudomonadati</taxon>
        <taxon>Pseudomonadota</taxon>
        <taxon>Gammaproteobacteria</taxon>
        <taxon>Legionellales</taxon>
        <taxon>Legionellaceae</taxon>
        <taxon>Legionella</taxon>
    </lineage>
</organism>
<dbReference type="KEGG" id="ladl:NCTC12735_00949"/>
<dbReference type="OrthoDB" id="9769628at2"/>
<keyword evidence="6" id="KW-0614">Plasmid</keyword>
<dbReference type="InterPro" id="IPR011793">
    <property type="entry name" value="YbdK"/>
</dbReference>
<dbReference type="InterPro" id="IPR014746">
    <property type="entry name" value="Gln_synth/guanido_kin_cat_dom"/>
</dbReference>